<dbReference type="KEGG" id="led:BBK82_17845"/>
<dbReference type="Proteomes" id="UP000093053">
    <property type="component" value="Chromosome"/>
</dbReference>
<proteinExistence type="predicted"/>
<feature type="compositionally biased region" description="Basic and acidic residues" evidence="1">
    <location>
        <begin position="39"/>
        <end position="85"/>
    </location>
</feature>
<evidence type="ECO:0000313" key="2">
    <source>
        <dbReference type="EMBL" id="ANZ37638.1"/>
    </source>
</evidence>
<feature type="region of interest" description="Disordered" evidence="1">
    <location>
        <begin position="39"/>
        <end position="153"/>
    </location>
</feature>
<dbReference type="RefSeq" id="WP_065916006.1">
    <property type="nucleotide sequence ID" value="NZ_CP016793.1"/>
</dbReference>
<dbReference type="AlphaFoldDB" id="A0A1B2HIS9"/>
<dbReference type="OrthoDB" id="3700831at2"/>
<name>A0A1B2HIS9_9PSEU</name>
<feature type="compositionally biased region" description="Pro residues" evidence="1">
    <location>
        <begin position="106"/>
        <end position="131"/>
    </location>
</feature>
<dbReference type="EMBL" id="CP016793">
    <property type="protein sequence ID" value="ANZ37638.1"/>
    <property type="molecule type" value="Genomic_DNA"/>
</dbReference>
<gene>
    <name evidence="2" type="ORF">BBK82_17845</name>
</gene>
<evidence type="ECO:0000256" key="1">
    <source>
        <dbReference type="SAM" id="MobiDB-lite"/>
    </source>
</evidence>
<dbReference type="STRING" id="1586287.BBK82_17845"/>
<reference evidence="2 3" key="1">
    <citation type="submission" date="2016-07" db="EMBL/GenBank/DDBJ databases">
        <title>Complete genome sequence of the Lentzea guizhouensis DHS C013.</title>
        <authorList>
            <person name="Cao C."/>
        </authorList>
    </citation>
    <scope>NUCLEOTIDE SEQUENCE [LARGE SCALE GENOMIC DNA]</scope>
    <source>
        <strain evidence="2 3">DHS C013</strain>
    </source>
</reference>
<accession>A0A1B2HIS9</accession>
<protein>
    <submittedName>
        <fullName evidence="2">Uncharacterized protein</fullName>
    </submittedName>
</protein>
<organism evidence="2 3">
    <name type="scientific">Lentzea guizhouensis</name>
    <dbReference type="NCBI Taxonomy" id="1586287"/>
    <lineage>
        <taxon>Bacteria</taxon>
        <taxon>Bacillati</taxon>
        <taxon>Actinomycetota</taxon>
        <taxon>Actinomycetes</taxon>
        <taxon>Pseudonocardiales</taxon>
        <taxon>Pseudonocardiaceae</taxon>
        <taxon>Lentzea</taxon>
    </lineage>
</organism>
<keyword evidence="3" id="KW-1185">Reference proteome</keyword>
<sequence>MSIAGDVDPKIQALFDENIAKTRRATAEVTATLQADQDRLAAEARAREEKHQRDLATARESAENLAKQGDKPQRKPQWEQRDRSAGELAFGPEDDEGYAQPASTQAPPPAQFTPPPPPQQFTPPPPPPPPARSRRPARVDDDDDDLSGQTWLR</sequence>
<evidence type="ECO:0000313" key="3">
    <source>
        <dbReference type="Proteomes" id="UP000093053"/>
    </source>
</evidence>